<proteinExistence type="predicted"/>
<organism evidence="1 2">
    <name type="scientific">Alistipes communis</name>
    <dbReference type="NCBI Taxonomy" id="2585118"/>
    <lineage>
        <taxon>Bacteria</taxon>
        <taxon>Pseudomonadati</taxon>
        <taxon>Bacteroidota</taxon>
        <taxon>Bacteroidia</taxon>
        <taxon>Bacteroidales</taxon>
        <taxon>Rikenellaceae</taxon>
        <taxon>Alistipes</taxon>
    </lineage>
</organism>
<accession>A0A4Y1WTJ6</accession>
<keyword evidence="2" id="KW-1185">Reference proteome</keyword>
<dbReference type="KEGG" id="acou:A5CBH24_13180"/>
<sequence length="360" mass="40015">MFMAPLLHRSNFKHRKIMKKILSLGSVVFILTVFFIVSCSSNEGGVNVDRIDSQDAICEQVGVDHNQMVEYIFDRILTQTSDSRSIVIPEPDPNDPIGPIKPIKPIRFELEALEAINCLAIPAKEKVEIRNYLIKSCDSVRMGLIDTTNTFSPSLTYRLREAEICQMFNDDDFDLVSLNHRLNDIRVSVEKMQNKTERQILLMGLSIAENTFQYWHANFDRICDSLGVVIPPLVTKPFSNSSVSLNCSMTRGWLGLNWKQAGTEDFKAGIGAAIGYFGRGFWCGGPLAWKAGAAIVAGTAAVASVSDLITQLALGSGYSVSLINEFVNYTYKDTYDIAFSEFLGNSLVVSKPFVLEIEPN</sequence>
<dbReference type="EMBL" id="AP019735">
    <property type="protein sequence ID" value="BBL04005.1"/>
    <property type="molecule type" value="Genomic_DNA"/>
</dbReference>
<reference evidence="2" key="1">
    <citation type="submission" date="2019-06" db="EMBL/GenBank/DDBJ databases">
        <title>Alistipes onderdonkii subsp. vulgaris subsp. nov., Alistipes dispar sp. nov. and Alistipes communis sp. nov., isolated from human faeces, and creation of Alistipes onderdonkii subsp. onderdonkii subsp. nov.</title>
        <authorList>
            <person name="Sakamoto M."/>
            <person name="Ikeyama N."/>
            <person name="Ogata Y."/>
            <person name="Suda W."/>
            <person name="Iino T."/>
            <person name="Hattori M."/>
            <person name="Ohkuma M."/>
        </authorList>
    </citation>
    <scope>NUCLEOTIDE SEQUENCE [LARGE SCALE GENOMIC DNA]</scope>
    <source>
        <strain evidence="2">5CBH24</strain>
    </source>
</reference>
<protein>
    <submittedName>
        <fullName evidence="1">Uncharacterized protein</fullName>
    </submittedName>
</protein>
<dbReference type="Proteomes" id="UP000318946">
    <property type="component" value="Chromosome"/>
</dbReference>
<gene>
    <name evidence="1" type="ORF">A5CBH24_13180</name>
</gene>
<evidence type="ECO:0000313" key="1">
    <source>
        <dbReference type="EMBL" id="BBL04005.1"/>
    </source>
</evidence>
<name>A0A4Y1WTJ6_9BACT</name>
<evidence type="ECO:0000313" key="2">
    <source>
        <dbReference type="Proteomes" id="UP000318946"/>
    </source>
</evidence>
<dbReference type="AlphaFoldDB" id="A0A4Y1WTJ6"/>